<name>A0A1J5QF91_9ZZZZ</name>
<keyword evidence="2" id="KW-0255">Endonuclease</keyword>
<dbReference type="PANTHER" id="PTHR39664:SF2">
    <property type="entry name" value="NUCLEIC ACID-BINDING PROTEIN, CONTAINING PIN DOMAIN-RELATED"/>
    <property type="match status" value="1"/>
</dbReference>
<keyword evidence="2" id="KW-0540">Nuclease</keyword>
<proteinExistence type="predicted"/>
<keyword evidence="2" id="KW-0378">Hydrolase</keyword>
<dbReference type="SUPFAM" id="SSF88723">
    <property type="entry name" value="PIN domain-like"/>
    <property type="match status" value="1"/>
</dbReference>
<dbReference type="PANTHER" id="PTHR39664">
    <property type="match status" value="1"/>
</dbReference>
<dbReference type="Gene3D" id="3.40.50.1010">
    <property type="entry name" value="5'-nuclease"/>
    <property type="match status" value="1"/>
</dbReference>
<protein>
    <submittedName>
        <fullName evidence="2">tRNA(fMet)-specific endonuclease VapC</fullName>
    </submittedName>
</protein>
<accession>A0A1J5QF91</accession>
<dbReference type="InterPro" id="IPR029060">
    <property type="entry name" value="PIN-like_dom_sf"/>
</dbReference>
<feature type="domain" description="PIN" evidence="1">
    <location>
        <begin position="4"/>
        <end position="120"/>
    </location>
</feature>
<dbReference type="CDD" id="cd18683">
    <property type="entry name" value="PIN_VapC-like"/>
    <property type="match status" value="1"/>
</dbReference>
<dbReference type="Pfam" id="PF01850">
    <property type="entry name" value="PIN"/>
    <property type="match status" value="1"/>
</dbReference>
<dbReference type="GO" id="GO:0004519">
    <property type="term" value="F:endonuclease activity"/>
    <property type="evidence" value="ECO:0007669"/>
    <property type="project" value="UniProtKB-KW"/>
</dbReference>
<evidence type="ECO:0000259" key="1">
    <source>
        <dbReference type="Pfam" id="PF01850"/>
    </source>
</evidence>
<evidence type="ECO:0000313" key="2">
    <source>
        <dbReference type="EMBL" id="OIQ78668.1"/>
    </source>
</evidence>
<dbReference type="InterPro" id="IPR002716">
    <property type="entry name" value="PIN_dom"/>
</dbReference>
<sequence>MLAVDTNVMVRLLVRDDDQQARLADQFVAKGAWVSHLVLAETLWVLDAVYERTPAQLVGAIDLLLAHESLVLQDADTVRAALSQFRSKPALGFSDCLVLEIARKAGHVPLGTFDKALAKLNGTLKI</sequence>
<organism evidence="2">
    <name type="scientific">mine drainage metagenome</name>
    <dbReference type="NCBI Taxonomy" id="410659"/>
    <lineage>
        <taxon>unclassified sequences</taxon>
        <taxon>metagenomes</taxon>
        <taxon>ecological metagenomes</taxon>
    </lineage>
</organism>
<gene>
    <name evidence="2" type="primary">vapC_20</name>
    <name evidence="2" type="ORF">GALL_396190</name>
</gene>
<dbReference type="AlphaFoldDB" id="A0A1J5QF91"/>
<dbReference type="EMBL" id="MLJW01001358">
    <property type="protein sequence ID" value="OIQ78668.1"/>
    <property type="molecule type" value="Genomic_DNA"/>
</dbReference>
<reference evidence="2" key="1">
    <citation type="submission" date="2016-10" db="EMBL/GenBank/DDBJ databases">
        <title>Sequence of Gallionella enrichment culture.</title>
        <authorList>
            <person name="Poehlein A."/>
            <person name="Muehling M."/>
            <person name="Daniel R."/>
        </authorList>
    </citation>
    <scope>NUCLEOTIDE SEQUENCE</scope>
</reference>
<comment type="caution">
    <text evidence="2">The sequence shown here is derived from an EMBL/GenBank/DDBJ whole genome shotgun (WGS) entry which is preliminary data.</text>
</comment>